<reference evidence="3 4" key="1">
    <citation type="journal article" date="2020" name="ISME J.">
        <title>Uncovering the hidden diversity of litter-decomposition mechanisms in mushroom-forming fungi.</title>
        <authorList>
            <person name="Floudas D."/>
            <person name="Bentzer J."/>
            <person name="Ahren D."/>
            <person name="Johansson T."/>
            <person name="Persson P."/>
            <person name="Tunlid A."/>
        </authorList>
    </citation>
    <scope>NUCLEOTIDE SEQUENCE [LARGE SCALE GENOMIC DNA]</scope>
    <source>
        <strain evidence="3 4">CBS 146.42</strain>
    </source>
</reference>
<proteinExistence type="predicted"/>
<keyword evidence="4" id="KW-1185">Reference proteome</keyword>
<organism evidence="3 4">
    <name type="scientific">Leucocoprinus leucothites</name>
    <dbReference type="NCBI Taxonomy" id="201217"/>
    <lineage>
        <taxon>Eukaryota</taxon>
        <taxon>Fungi</taxon>
        <taxon>Dikarya</taxon>
        <taxon>Basidiomycota</taxon>
        <taxon>Agaricomycotina</taxon>
        <taxon>Agaricomycetes</taxon>
        <taxon>Agaricomycetidae</taxon>
        <taxon>Agaricales</taxon>
        <taxon>Agaricineae</taxon>
        <taxon>Agaricaceae</taxon>
        <taxon>Leucocoprinus</taxon>
    </lineage>
</organism>
<keyword evidence="1" id="KW-0677">Repeat</keyword>
<evidence type="ECO:0000259" key="2">
    <source>
        <dbReference type="Pfam" id="PF24883"/>
    </source>
</evidence>
<accession>A0A8H5D7M3</accession>
<dbReference type="Gene3D" id="3.40.50.300">
    <property type="entry name" value="P-loop containing nucleotide triphosphate hydrolases"/>
    <property type="match status" value="1"/>
</dbReference>
<dbReference type="Pfam" id="PF24883">
    <property type="entry name" value="NPHP3_N"/>
    <property type="match status" value="1"/>
</dbReference>
<dbReference type="Proteomes" id="UP000559027">
    <property type="component" value="Unassembled WGS sequence"/>
</dbReference>
<dbReference type="PANTHER" id="PTHR10039">
    <property type="entry name" value="AMELOGENIN"/>
    <property type="match status" value="1"/>
</dbReference>
<evidence type="ECO:0000256" key="1">
    <source>
        <dbReference type="ARBA" id="ARBA00022737"/>
    </source>
</evidence>
<dbReference type="InterPro" id="IPR027417">
    <property type="entry name" value="P-loop_NTPase"/>
</dbReference>
<dbReference type="AlphaFoldDB" id="A0A8H5D7M3"/>
<comment type="caution">
    <text evidence="3">The sequence shown here is derived from an EMBL/GenBank/DDBJ whole genome shotgun (WGS) entry which is preliminary data.</text>
</comment>
<name>A0A8H5D7M3_9AGAR</name>
<dbReference type="OrthoDB" id="3042812at2759"/>
<evidence type="ECO:0000313" key="3">
    <source>
        <dbReference type="EMBL" id="KAF5354241.1"/>
    </source>
</evidence>
<dbReference type="SUPFAM" id="SSF52540">
    <property type="entry name" value="P-loop containing nucleoside triphosphate hydrolases"/>
    <property type="match status" value="1"/>
</dbReference>
<sequence length="713" mass="81021">MHLFQGSQNFVLNNVQFMDHSINHAGPSGIDILREASQTKATHDSSARQYAASCFPGTREQYIEDITRWAVSPYSGNSSVPIYWMKGPAGAGKSAIAQTCTEKLKGLGCLGASFFFSINSCDDHTYFFPSIAYQLAIELPEYRQIIDRKVHADKTLIKKSMKAQFEALLVEPLKELERQGSVLGRRAIFVDGLDECKSRDAQCEIIGLVATFARERPTPFFWAFFSRPEPHLQATFANFDHNHLCNVAVLSVSRDTDGEIELYLRNGLKNILRRRNITLSYMWPPDRALKVLVASAAGLFIYPATIIRFVDQVGRTPEELLDLVLSSSGSLVGHLGRSNEPFAELDAFYTLILRRIPENLLPSVQLLLALACMTPFESCVWGTVGLSNMLGFSEAKFRLVYNELHAVLHFQEYKVPSLPDSHRAESFDTTRPCDAGDLATIGWLHQSASRLGGILTFYHKSFYDFLRDQSRSGTFCVSTPHVLGKLFKLRLRIHHDYAITFTIQDQDLIQSSGVPSSTGILSWPGHNELVNSYIKAVTFNNTGFSLLHVFFPYDNLDPHLVSQLADFDFRKHLLSQPYIFPDGYISRSTNLGLASLAKYVRGPSTGTMLCHIPPSNFHVFDAKTFYERIRQLERHGIIRKMHLPDFIKRWKRLHGKSRGKVDSYLYKKGHGEKKTYWYWEVNLEIGYYQEFETDNLVEGIKVYGEEDFEGWYT</sequence>
<feature type="domain" description="Nephrocystin 3-like N-terminal" evidence="2">
    <location>
        <begin position="76"/>
        <end position="227"/>
    </location>
</feature>
<gene>
    <name evidence="3" type="ORF">D9756_006992</name>
</gene>
<evidence type="ECO:0000313" key="4">
    <source>
        <dbReference type="Proteomes" id="UP000559027"/>
    </source>
</evidence>
<dbReference type="InterPro" id="IPR056884">
    <property type="entry name" value="NPHP3-like_N"/>
</dbReference>
<dbReference type="EMBL" id="JAACJO010000009">
    <property type="protein sequence ID" value="KAF5354241.1"/>
    <property type="molecule type" value="Genomic_DNA"/>
</dbReference>
<protein>
    <recommendedName>
        <fullName evidence="2">Nephrocystin 3-like N-terminal domain-containing protein</fullName>
    </recommendedName>
</protein>
<dbReference type="PANTHER" id="PTHR10039:SF14">
    <property type="entry name" value="NACHT DOMAIN-CONTAINING PROTEIN"/>
    <property type="match status" value="1"/>
</dbReference>